<organism evidence="1 2">
    <name type="scientific">Salinimicrobium catena</name>
    <dbReference type="NCBI Taxonomy" id="390640"/>
    <lineage>
        <taxon>Bacteria</taxon>
        <taxon>Pseudomonadati</taxon>
        <taxon>Bacteroidota</taxon>
        <taxon>Flavobacteriia</taxon>
        <taxon>Flavobacteriales</taxon>
        <taxon>Flavobacteriaceae</taxon>
        <taxon>Salinimicrobium</taxon>
    </lineage>
</organism>
<protein>
    <submittedName>
        <fullName evidence="1">Uncharacterized protein</fullName>
    </submittedName>
</protein>
<evidence type="ECO:0000313" key="2">
    <source>
        <dbReference type="Proteomes" id="UP000199448"/>
    </source>
</evidence>
<accession>A0A1H5NP53</accession>
<dbReference type="RefSeq" id="WP_093113569.1">
    <property type="nucleotide sequence ID" value="NZ_FNGG01000005.1"/>
</dbReference>
<dbReference type="Proteomes" id="UP000199448">
    <property type="component" value="Unassembled WGS sequence"/>
</dbReference>
<dbReference type="EMBL" id="FNUG01000005">
    <property type="protein sequence ID" value="SEF03333.1"/>
    <property type="molecule type" value="Genomic_DNA"/>
</dbReference>
<dbReference type="OrthoDB" id="47198at2"/>
<name>A0A1H5NP53_9FLAO</name>
<gene>
    <name evidence="1" type="ORF">SAMN04488034_10541</name>
</gene>
<sequence length="72" mass="8208">MKRYVLSTIKNEQGDHEVHESSCARLPSYIYQKDLGYHFNCKSALELAKTNHATVNGCHECNRVCHTAEVEV</sequence>
<keyword evidence="2" id="KW-1185">Reference proteome</keyword>
<dbReference type="AlphaFoldDB" id="A0A1H5NP53"/>
<reference evidence="1 2" key="1">
    <citation type="submission" date="2016-10" db="EMBL/GenBank/DDBJ databases">
        <authorList>
            <person name="de Groot N.N."/>
        </authorList>
    </citation>
    <scope>NUCLEOTIDE SEQUENCE [LARGE SCALE GENOMIC DNA]</scope>
    <source>
        <strain evidence="1 2">DSM 23553</strain>
    </source>
</reference>
<proteinExistence type="predicted"/>
<evidence type="ECO:0000313" key="1">
    <source>
        <dbReference type="EMBL" id="SEF03333.1"/>
    </source>
</evidence>